<name>A0A9J6REG5_9BACI</name>
<evidence type="ECO:0000256" key="1">
    <source>
        <dbReference type="ARBA" id="ARBA00022723"/>
    </source>
</evidence>
<dbReference type="PANTHER" id="PTHR43366:SF1">
    <property type="entry name" value="PYRUVATE SYNTHASE SUBUNIT PORC"/>
    <property type="match status" value="1"/>
</dbReference>
<gene>
    <name evidence="6" type="ORF">OWO01_11000</name>
</gene>
<proteinExistence type="predicted"/>
<dbReference type="SUPFAM" id="SSF54862">
    <property type="entry name" value="4Fe-4S ferredoxins"/>
    <property type="match status" value="1"/>
</dbReference>
<dbReference type="NCBIfam" id="TIGR02175">
    <property type="entry name" value="PorC_KorC"/>
    <property type="match status" value="1"/>
</dbReference>
<dbReference type="EMBL" id="JAPRAT010000021">
    <property type="protein sequence ID" value="MCZ0703748.1"/>
    <property type="molecule type" value="Genomic_DNA"/>
</dbReference>
<keyword evidence="1" id="KW-0479">Metal-binding</keyword>
<dbReference type="InterPro" id="IPR017900">
    <property type="entry name" value="4Fe4S_Fe_S_CS"/>
</dbReference>
<comment type="caution">
    <text evidence="6">The sequence shown here is derived from an EMBL/GenBank/DDBJ whole genome shotgun (WGS) entry which is preliminary data.</text>
</comment>
<dbReference type="InterPro" id="IPR011894">
    <property type="entry name" value="PorC_KorC"/>
</dbReference>
<dbReference type="AlphaFoldDB" id="A0A9J6REG5"/>
<keyword evidence="7" id="KW-1185">Reference proteome</keyword>
<protein>
    <submittedName>
        <fullName evidence="6">2-oxoacid:acceptor oxidoreductase family protein</fullName>
    </submittedName>
</protein>
<accession>A0A9J6REG5</accession>
<organism evidence="6 7">
    <name type="scientific">Natronobacillus azotifigens</name>
    <dbReference type="NCBI Taxonomy" id="472978"/>
    <lineage>
        <taxon>Bacteria</taxon>
        <taxon>Bacillati</taxon>
        <taxon>Bacillota</taxon>
        <taxon>Bacilli</taxon>
        <taxon>Bacillales</taxon>
        <taxon>Bacillaceae</taxon>
        <taxon>Natronobacillus</taxon>
    </lineage>
</organism>
<evidence type="ECO:0000256" key="4">
    <source>
        <dbReference type="ARBA" id="ARBA00023014"/>
    </source>
</evidence>
<evidence type="ECO:0000259" key="5">
    <source>
        <dbReference type="PROSITE" id="PS51379"/>
    </source>
</evidence>
<dbReference type="RefSeq" id="WP_268780512.1">
    <property type="nucleotide sequence ID" value="NZ_JAPRAT010000021.1"/>
</dbReference>
<keyword evidence="3" id="KW-0408">Iron</keyword>
<evidence type="ECO:0000256" key="3">
    <source>
        <dbReference type="ARBA" id="ARBA00023004"/>
    </source>
</evidence>
<dbReference type="InterPro" id="IPR051626">
    <property type="entry name" value="Oxidoreductase_gamma_subunit"/>
</dbReference>
<dbReference type="Pfam" id="PF01558">
    <property type="entry name" value="POR"/>
    <property type="match status" value="1"/>
</dbReference>
<dbReference type="InterPro" id="IPR019752">
    <property type="entry name" value="Pyrv/ketoisovalerate_OxRed_cat"/>
</dbReference>
<dbReference type="SUPFAM" id="SSF53323">
    <property type="entry name" value="Pyruvate-ferredoxin oxidoreductase, PFOR, domain III"/>
    <property type="match status" value="1"/>
</dbReference>
<evidence type="ECO:0000256" key="2">
    <source>
        <dbReference type="ARBA" id="ARBA00023002"/>
    </source>
</evidence>
<dbReference type="Pfam" id="PF12838">
    <property type="entry name" value="Fer4_7"/>
    <property type="match status" value="1"/>
</dbReference>
<evidence type="ECO:0000313" key="7">
    <source>
        <dbReference type="Proteomes" id="UP001084197"/>
    </source>
</evidence>
<dbReference type="GO" id="GO:0051536">
    <property type="term" value="F:iron-sulfur cluster binding"/>
    <property type="evidence" value="ECO:0007669"/>
    <property type="project" value="UniProtKB-KW"/>
</dbReference>
<dbReference type="InterPro" id="IPR017896">
    <property type="entry name" value="4Fe4S_Fe-S-bd"/>
</dbReference>
<feature type="domain" description="4Fe-4S ferredoxin-type" evidence="5">
    <location>
        <begin position="285"/>
        <end position="315"/>
    </location>
</feature>
<dbReference type="PANTHER" id="PTHR43366">
    <property type="entry name" value="PYRUVATE SYNTHASE SUBUNIT PORC"/>
    <property type="match status" value="1"/>
</dbReference>
<dbReference type="Gene3D" id="3.30.70.20">
    <property type="match status" value="1"/>
</dbReference>
<sequence length="336" mass="36888">MTTLPVTNELGYFSIRLESIGGLGANLAGKMLAEAGVLGSGLNGVNFSSYGSEKKGSPVKSFVLFGDSQTEIRSHSPIEEPDVIGVFHEALFKTTPVLSGLRTGGTVLINSSKSIEQLSQFTDLPNGKIAIINALQIAIKEKTRVNTAMLGALFRICDFLNPEDMRQTIRKTFERKNPHLVDANIKTFDRGYQEVTIHTVEDTETEKTNSFIQEQPELGYLTQEIGGIISGQGNSLLKDLASSRQGFVPALEKESCINCAACDYVCPDFCFVWEERISKRGKKRMLLKGIDYQYCKGCLKCVEACPSNALRKVKESDQAIRESQAQIAFPLIKGGE</sequence>
<keyword evidence="4" id="KW-0411">Iron-sulfur</keyword>
<dbReference type="Gene3D" id="3.40.920.10">
    <property type="entry name" value="Pyruvate-ferredoxin oxidoreductase, PFOR, domain III"/>
    <property type="match status" value="1"/>
</dbReference>
<dbReference type="InterPro" id="IPR002869">
    <property type="entry name" value="Pyrv_flavodox_OxRed_cen"/>
</dbReference>
<reference evidence="6" key="1">
    <citation type="submission" date="2022-11" db="EMBL/GenBank/DDBJ databases">
        <title>WGS of Natronobacillus azotifigens 24KS-1, an anaerobic diazotrophic haloalkaliphile from soda-rich habitats.</title>
        <authorList>
            <person name="Sorokin D.Y."/>
            <person name="Merkel A.Y."/>
        </authorList>
    </citation>
    <scope>NUCLEOTIDE SEQUENCE</scope>
    <source>
        <strain evidence="6">24KS-1</strain>
    </source>
</reference>
<dbReference type="PROSITE" id="PS00198">
    <property type="entry name" value="4FE4S_FER_1"/>
    <property type="match status" value="1"/>
</dbReference>
<dbReference type="PROSITE" id="PS51379">
    <property type="entry name" value="4FE4S_FER_2"/>
    <property type="match status" value="2"/>
</dbReference>
<feature type="domain" description="4Fe-4S ferredoxin-type" evidence="5">
    <location>
        <begin position="247"/>
        <end position="276"/>
    </location>
</feature>
<dbReference type="GO" id="GO:0016625">
    <property type="term" value="F:oxidoreductase activity, acting on the aldehyde or oxo group of donors, iron-sulfur protein as acceptor"/>
    <property type="evidence" value="ECO:0007669"/>
    <property type="project" value="InterPro"/>
</dbReference>
<keyword evidence="2" id="KW-0560">Oxidoreductase</keyword>
<dbReference type="Proteomes" id="UP001084197">
    <property type="component" value="Unassembled WGS sequence"/>
</dbReference>
<dbReference type="GO" id="GO:0046872">
    <property type="term" value="F:metal ion binding"/>
    <property type="evidence" value="ECO:0007669"/>
    <property type="project" value="UniProtKB-KW"/>
</dbReference>
<evidence type="ECO:0000313" key="6">
    <source>
        <dbReference type="EMBL" id="MCZ0703748.1"/>
    </source>
</evidence>